<feature type="transmembrane region" description="Helical" evidence="8">
    <location>
        <begin position="139"/>
        <end position="161"/>
    </location>
</feature>
<evidence type="ECO:0000313" key="10">
    <source>
        <dbReference type="Proteomes" id="UP000285310"/>
    </source>
</evidence>
<feature type="transmembrane region" description="Helical" evidence="8">
    <location>
        <begin position="89"/>
        <end position="110"/>
    </location>
</feature>
<dbReference type="EMBL" id="AYKG01000030">
    <property type="protein sequence ID" value="ROO27074.1"/>
    <property type="molecule type" value="Genomic_DNA"/>
</dbReference>
<feature type="transmembrane region" description="Helical" evidence="8">
    <location>
        <begin position="324"/>
        <end position="342"/>
    </location>
</feature>
<protein>
    <submittedName>
        <fullName evidence="9">Choline transporter BetT</fullName>
    </submittedName>
</protein>
<evidence type="ECO:0000256" key="1">
    <source>
        <dbReference type="ARBA" id="ARBA00004651"/>
    </source>
</evidence>
<accession>A0A423PN81</accession>
<name>A0A423PN81_9GAMM</name>
<dbReference type="PANTHER" id="PTHR30047:SF7">
    <property type="entry name" value="HIGH-AFFINITY CHOLINE TRANSPORT PROTEIN"/>
    <property type="match status" value="1"/>
</dbReference>
<feature type="transmembrane region" description="Helical" evidence="8">
    <location>
        <begin position="354"/>
        <end position="378"/>
    </location>
</feature>
<dbReference type="Pfam" id="PF02028">
    <property type="entry name" value="BCCT"/>
    <property type="match status" value="1"/>
</dbReference>
<dbReference type="InParanoid" id="A0A423PN81"/>
<feature type="transmembrane region" description="Helical" evidence="8">
    <location>
        <begin position="192"/>
        <end position="213"/>
    </location>
</feature>
<dbReference type="NCBIfam" id="TIGR00842">
    <property type="entry name" value="bcct"/>
    <property type="match status" value="1"/>
</dbReference>
<dbReference type="Proteomes" id="UP000285310">
    <property type="component" value="Unassembled WGS sequence"/>
</dbReference>
<keyword evidence="10" id="KW-1185">Reference proteome</keyword>
<evidence type="ECO:0000256" key="8">
    <source>
        <dbReference type="SAM" id="Phobius"/>
    </source>
</evidence>
<feature type="transmembrane region" description="Helical" evidence="8">
    <location>
        <begin position="12"/>
        <end position="30"/>
    </location>
</feature>
<keyword evidence="6 8" id="KW-1133">Transmembrane helix</keyword>
<dbReference type="InterPro" id="IPR018093">
    <property type="entry name" value="BCCT_CS"/>
</dbReference>
<evidence type="ECO:0000256" key="5">
    <source>
        <dbReference type="ARBA" id="ARBA00022692"/>
    </source>
</evidence>
<proteinExistence type="inferred from homology"/>
<gene>
    <name evidence="9" type="ORF">SAJA_10025</name>
</gene>
<feature type="transmembrane region" description="Helical" evidence="8">
    <location>
        <begin position="233"/>
        <end position="251"/>
    </location>
</feature>
<comment type="subcellular location">
    <subcellularLocation>
        <location evidence="1">Cell membrane</location>
        <topology evidence="1">Multi-pass membrane protein</topology>
    </subcellularLocation>
</comment>
<evidence type="ECO:0000313" key="9">
    <source>
        <dbReference type="EMBL" id="ROO27074.1"/>
    </source>
</evidence>
<dbReference type="GO" id="GO:0005886">
    <property type="term" value="C:plasma membrane"/>
    <property type="evidence" value="ECO:0007669"/>
    <property type="project" value="UniProtKB-SubCell"/>
</dbReference>
<evidence type="ECO:0000256" key="4">
    <source>
        <dbReference type="ARBA" id="ARBA00022475"/>
    </source>
</evidence>
<evidence type="ECO:0000256" key="6">
    <source>
        <dbReference type="ARBA" id="ARBA00022989"/>
    </source>
</evidence>
<feature type="transmembrane region" description="Helical" evidence="8">
    <location>
        <begin position="50"/>
        <end position="69"/>
    </location>
</feature>
<evidence type="ECO:0000256" key="2">
    <source>
        <dbReference type="ARBA" id="ARBA00005658"/>
    </source>
</evidence>
<dbReference type="RefSeq" id="WP_123658495.1">
    <property type="nucleotide sequence ID" value="NZ_AYKG01000030.1"/>
</dbReference>
<dbReference type="AlphaFoldDB" id="A0A423PN81"/>
<keyword evidence="5 8" id="KW-0812">Transmembrane</keyword>
<reference evidence="9 10" key="1">
    <citation type="submission" date="2013-10" db="EMBL/GenBank/DDBJ databases">
        <title>Salinisphaera japonica YTM-1 Genome Sequencing.</title>
        <authorList>
            <person name="Lai Q."/>
            <person name="Li C."/>
            <person name="Shao Z."/>
        </authorList>
    </citation>
    <scope>NUCLEOTIDE SEQUENCE [LARGE SCALE GENOMIC DNA]</scope>
    <source>
        <strain evidence="9 10">YTM-1</strain>
    </source>
</reference>
<evidence type="ECO:0000256" key="3">
    <source>
        <dbReference type="ARBA" id="ARBA00022448"/>
    </source>
</evidence>
<dbReference type="InterPro" id="IPR000060">
    <property type="entry name" value="BCCT_transptr"/>
</dbReference>
<keyword evidence="3" id="KW-0813">Transport</keyword>
<keyword evidence="7 8" id="KW-0472">Membrane</keyword>
<dbReference type="PANTHER" id="PTHR30047">
    <property type="entry name" value="HIGH-AFFINITY CHOLINE TRANSPORT PROTEIN-RELATED"/>
    <property type="match status" value="1"/>
</dbReference>
<organism evidence="9 10">
    <name type="scientific">Salinisphaera japonica YTM-1</name>
    <dbReference type="NCBI Taxonomy" id="1209778"/>
    <lineage>
        <taxon>Bacteria</taxon>
        <taxon>Pseudomonadati</taxon>
        <taxon>Pseudomonadota</taxon>
        <taxon>Gammaproteobacteria</taxon>
        <taxon>Salinisphaerales</taxon>
        <taxon>Salinisphaeraceae</taxon>
        <taxon>Salinisphaera</taxon>
    </lineage>
</organism>
<comment type="caution">
    <text evidence="9">The sequence shown here is derived from an EMBL/GenBank/DDBJ whole genome shotgun (WGS) entry which is preliminary data.</text>
</comment>
<sequence>MSDSRSRIEWPTFIGAFVLLLAVSLPLILYPEAGGVAVAAAKDFVVTHLGVFYLALGVAAMLFMGFVALTDVGQIKLGAPDEDFEFSTLSWGAMLFCGGIGASILYWSAIEWMYYIQQPPFGIKPMSEAAADWAATYGIFHWGITTWCIYLIPSLPMAYFLHVRNRPIIKVSQALMPVIGARAAGNWIGRGLDILFIFGLLAGTGTTLGLAAPLINQGLNDMFGVPLGLGPKLLVLGVCTVIFAWSAYSGLKKGIKVLSDMNFYLAVFLLAFVLVAGPTLFMLSTGLEAVGRAVSNLISMATYTQALGDMPGANGNDFPQDWTIFYWAWWLVFSPTMGFFVARISRGRTIRQMIVGGVGFGSAGCAAFFITLGNLGLYHQLMGDMDFVALINDAGPTAAMFAVLHTLPLEWLAVGVFTLLALLFTATSFDSTSYILAAAVETEIDGEPMRANRLFWALALSILPAALMVVGGLDTLQTASVVGGVPMLPIAFLLMVSFWRAARYDLRYQPDYSVPTIQIDDFPRHDPWTRAGNWRLPSRRSNKK</sequence>
<keyword evidence="4" id="KW-1003">Cell membrane</keyword>
<evidence type="ECO:0000256" key="7">
    <source>
        <dbReference type="ARBA" id="ARBA00023136"/>
    </source>
</evidence>
<dbReference type="PROSITE" id="PS01303">
    <property type="entry name" value="BCCT"/>
    <property type="match status" value="1"/>
</dbReference>
<dbReference type="OrthoDB" id="9775735at2"/>
<dbReference type="GO" id="GO:0022857">
    <property type="term" value="F:transmembrane transporter activity"/>
    <property type="evidence" value="ECO:0007669"/>
    <property type="project" value="InterPro"/>
</dbReference>
<feature type="transmembrane region" description="Helical" evidence="8">
    <location>
        <begin position="454"/>
        <end position="473"/>
    </location>
</feature>
<feature type="transmembrane region" description="Helical" evidence="8">
    <location>
        <begin position="479"/>
        <end position="499"/>
    </location>
</feature>
<comment type="similarity">
    <text evidence="2">Belongs to the BCCT transporter (TC 2.A.15) family.</text>
</comment>
<feature type="transmembrane region" description="Helical" evidence="8">
    <location>
        <begin position="263"/>
        <end position="283"/>
    </location>
</feature>
<feature type="transmembrane region" description="Helical" evidence="8">
    <location>
        <begin position="398"/>
        <end position="424"/>
    </location>
</feature>